<feature type="domain" description="RNA exonuclease 1 homolog-like" evidence="2">
    <location>
        <begin position="11"/>
        <end position="107"/>
    </location>
</feature>
<feature type="region of interest" description="Disordered" evidence="1">
    <location>
        <begin position="162"/>
        <end position="181"/>
    </location>
</feature>
<evidence type="ECO:0000256" key="1">
    <source>
        <dbReference type="SAM" id="MobiDB-lite"/>
    </source>
</evidence>
<feature type="compositionally biased region" description="Basic and acidic residues" evidence="1">
    <location>
        <begin position="169"/>
        <end position="181"/>
    </location>
</feature>
<accession>A0AAV5E6L1</accession>
<sequence>MRPQLSVTAGRNNKVPLSVRQAQLHRIAEHYLQKANLDVIRRCADTELAIADDVNVEKDIYERSNSKLVYVNLCSQAARQPSKAKSDNEASAPTQKTEPGCDTTSQQITSESTEVSGGDMEDALNGVVTTDQKNELGDGIVPEQTACKQTFSFSSAEEALKEAGLFDTPPDRQSLEKEHGT</sequence>
<comment type="caution">
    <text evidence="3">The sequence shown here is derived from an EMBL/GenBank/DDBJ whole genome shotgun (WGS) entry which is preliminary data.</text>
</comment>
<dbReference type="Pfam" id="PF15870">
    <property type="entry name" value="EloA-BP1"/>
    <property type="match status" value="1"/>
</dbReference>
<reference evidence="3" key="2">
    <citation type="submission" date="2021-12" db="EMBL/GenBank/DDBJ databases">
        <title>Resequencing data analysis of finger millet.</title>
        <authorList>
            <person name="Hatakeyama M."/>
            <person name="Aluri S."/>
            <person name="Balachadran M.T."/>
            <person name="Sivarajan S.R."/>
            <person name="Poveda L."/>
            <person name="Shimizu-Inatsugi R."/>
            <person name="Schlapbach R."/>
            <person name="Sreeman S.M."/>
            <person name="Shimizu K.K."/>
        </authorList>
    </citation>
    <scope>NUCLEOTIDE SEQUENCE</scope>
</reference>
<evidence type="ECO:0000259" key="2">
    <source>
        <dbReference type="Pfam" id="PF15870"/>
    </source>
</evidence>
<evidence type="ECO:0000313" key="3">
    <source>
        <dbReference type="EMBL" id="GJN17821.1"/>
    </source>
</evidence>
<proteinExistence type="predicted"/>
<name>A0AAV5E6L1_ELECO</name>
<keyword evidence="4" id="KW-1185">Reference proteome</keyword>
<reference evidence="3" key="1">
    <citation type="journal article" date="2018" name="DNA Res.">
        <title>Multiple hybrid de novo genome assembly of finger millet, an orphan allotetraploid crop.</title>
        <authorList>
            <person name="Hatakeyama M."/>
            <person name="Aluri S."/>
            <person name="Balachadran M.T."/>
            <person name="Sivarajan S.R."/>
            <person name="Patrignani A."/>
            <person name="Gruter S."/>
            <person name="Poveda L."/>
            <person name="Shimizu-Inatsugi R."/>
            <person name="Baeten J."/>
            <person name="Francoijs K.J."/>
            <person name="Nataraja K.N."/>
            <person name="Reddy Y.A.N."/>
            <person name="Phadnis S."/>
            <person name="Ravikumar R.L."/>
            <person name="Schlapbach R."/>
            <person name="Sreeman S.M."/>
            <person name="Shimizu K.K."/>
        </authorList>
    </citation>
    <scope>NUCLEOTIDE SEQUENCE</scope>
</reference>
<feature type="compositionally biased region" description="Low complexity" evidence="1">
    <location>
        <begin position="103"/>
        <end position="116"/>
    </location>
</feature>
<dbReference type="AlphaFoldDB" id="A0AAV5E6L1"/>
<dbReference type="Proteomes" id="UP001054889">
    <property type="component" value="Unassembled WGS sequence"/>
</dbReference>
<gene>
    <name evidence="3" type="primary">gb04919</name>
    <name evidence="3" type="ORF">PR202_gb04919</name>
</gene>
<dbReference type="InterPro" id="IPR031736">
    <property type="entry name" value="REXO1-like_dom"/>
</dbReference>
<evidence type="ECO:0000313" key="4">
    <source>
        <dbReference type="Proteomes" id="UP001054889"/>
    </source>
</evidence>
<dbReference type="EMBL" id="BQKI01000073">
    <property type="protein sequence ID" value="GJN17821.1"/>
    <property type="molecule type" value="Genomic_DNA"/>
</dbReference>
<protein>
    <recommendedName>
        <fullName evidence="2">RNA exonuclease 1 homolog-like domain-containing protein</fullName>
    </recommendedName>
</protein>
<organism evidence="3 4">
    <name type="scientific">Eleusine coracana subsp. coracana</name>
    <dbReference type="NCBI Taxonomy" id="191504"/>
    <lineage>
        <taxon>Eukaryota</taxon>
        <taxon>Viridiplantae</taxon>
        <taxon>Streptophyta</taxon>
        <taxon>Embryophyta</taxon>
        <taxon>Tracheophyta</taxon>
        <taxon>Spermatophyta</taxon>
        <taxon>Magnoliopsida</taxon>
        <taxon>Liliopsida</taxon>
        <taxon>Poales</taxon>
        <taxon>Poaceae</taxon>
        <taxon>PACMAD clade</taxon>
        <taxon>Chloridoideae</taxon>
        <taxon>Cynodonteae</taxon>
        <taxon>Eleusininae</taxon>
        <taxon>Eleusine</taxon>
    </lineage>
</organism>
<feature type="region of interest" description="Disordered" evidence="1">
    <location>
        <begin position="80"/>
        <end position="121"/>
    </location>
</feature>